<comment type="subcellular location">
    <subcellularLocation>
        <location evidence="1">Cell membrane</location>
        <topology evidence="1">Multi-pass membrane protein</topology>
    </subcellularLocation>
</comment>
<feature type="transmembrane region" description="Helical" evidence="10">
    <location>
        <begin position="42"/>
        <end position="66"/>
    </location>
</feature>
<evidence type="ECO:0000256" key="8">
    <source>
        <dbReference type="ARBA" id="ARBA00023315"/>
    </source>
</evidence>
<feature type="transmembrane region" description="Helical" evidence="10">
    <location>
        <begin position="86"/>
        <end position="107"/>
    </location>
</feature>
<comment type="function">
    <text evidence="9">O-acyltransferase that catalyzes D-alanylation of both teichoic acid and lipoteichoic acid (LTA). D-alanylation of LTA plays an important role in modulating the properties of the cell wall in Gram-positive bacteria, influencing the net charge of the cell wall. Catalyzes D-alanylation from DltC carrier protein.</text>
</comment>
<dbReference type="GO" id="GO:0005886">
    <property type="term" value="C:plasma membrane"/>
    <property type="evidence" value="ECO:0007669"/>
    <property type="project" value="UniProtKB-SubCell"/>
</dbReference>
<evidence type="ECO:0000256" key="4">
    <source>
        <dbReference type="ARBA" id="ARBA00022679"/>
    </source>
</evidence>
<dbReference type="PIRSF" id="PIRSF500216">
    <property type="entry name" value="DltB"/>
    <property type="match status" value="1"/>
</dbReference>
<evidence type="ECO:0000256" key="1">
    <source>
        <dbReference type="ARBA" id="ARBA00004651"/>
    </source>
</evidence>
<dbReference type="PANTHER" id="PTHR13285">
    <property type="entry name" value="ACYLTRANSFERASE"/>
    <property type="match status" value="1"/>
</dbReference>
<evidence type="ECO:0000256" key="9">
    <source>
        <dbReference type="PIRNR" id="PIRNR016636"/>
    </source>
</evidence>
<dbReference type="GO" id="GO:0070395">
    <property type="term" value="P:lipoteichoic acid biosynthetic process"/>
    <property type="evidence" value="ECO:0007669"/>
    <property type="project" value="UniProtKB-UniRule"/>
</dbReference>
<organism evidence="11 12">
    <name type="scientific">Candidatus Levilactobacillus faecigallinarum</name>
    <dbReference type="NCBI Taxonomy" id="2838638"/>
    <lineage>
        <taxon>Bacteria</taxon>
        <taxon>Bacillati</taxon>
        <taxon>Bacillota</taxon>
        <taxon>Bacilli</taxon>
        <taxon>Lactobacillales</taxon>
        <taxon>Lactobacillaceae</taxon>
        <taxon>Levilactobacillus</taxon>
    </lineage>
</organism>
<keyword evidence="3 9" id="KW-1003">Cell membrane</keyword>
<evidence type="ECO:0000256" key="2">
    <source>
        <dbReference type="ARBA" id="ARBA00010323"/>
    </source>
</evidence>
<feature type="transmembrane region" description="Helical" evidence="10">
    <location>
        <begin position="12"/>
        <end position="30"/>
    </location>
</feature>
<evidence type="ECO:0000313" key="12">
    <source>
        <dbReference type="Proteomes" id="UP000886822"/>
    </source>
</evidence>
<evidence type="ECO:0000256" key="7">
    <source>
        <dbReference type="ARBA" id="ARBA00023136"/>
    </source>
</evidence>
<feature type="transmembrane region" description="Helical" evidence="10">
    <location>
        <begin position="188"/>
        <end position="207"/>
    </location>
</feature>
<dbReference type="GO" id="GO:0016746">
    <property type="term" value="F:acyltransferase activity"/>
    <property type="evidence" value="ECO:0007669"/>
    <property type="project" value="UniProtKB-KW"/>
</dbReference>
<dbReference type="PIRSF" id="PIRSF016636">
    <property type="entry name" value="AlgI_DltB"/>
    <property type="match status" value="1"/>
</dbReference>
<dbReference type="AlphaFoldDB" id="A0A9D1U4S6"/>
<feature type="transmembrane region" description="Helical" evidence="10">
    <location>
        <begin position="114"/>
        <end position="132"/>
    </location>
</feature>
<evidence type="ECO:0000256" key="6">
    <source>
        <dbReference type="ARBA" id="ARBA00022989"/>
    </source>
</evidence>
<dbReference type="Pfam" id="PF03062">
    <property type="entry name" value="MBOAT"/>
    <property type="match status" value="1"/>
</dbReference>
<sequence length="404" mass="47342">MLSFEPYGNPTYFALLGVALVPLMIGLLYGKRSRLYETLISIFFLFLTFGGPKWTQGIALIIYVLYEVALSWGYAVYRKQKNSGPIFYLTVILAIIPLTIVKVTPAVENGQSSLIGFLGISYLTFRAVQTIMETRDGTLKNYNVMTFLQFMLFFPTISSGPIDRYRRFEKDYRSVPDREKYLGMIQKGVRYIFIGFLYKFILAYYFGTMLMPKLQLMAMHARGGFMDLSWPVLGYMYAYSADLFFDFAGYSLFAVGVSYLMGIETPMNFKQPWRSPNIKDFWNRWHITLSFWFRDFIYMRLVFWFMKHRLFKSPTTTANVTYIINMLVMGFWHGVTWYYITYGLFHGCALVINDAWLRYKKKHRDSVPHNKFTQGFAIFLTANLVCFSFLIFSGLLDKLWFTNL</sequence>
<dbReference type="Proteomes" id="UP000886822">
    <property type="component" value="Unassembled WGS sequence"/>
</dbReference>
<dbReference type="PANTHER" id="PTHR13285:SF23">
    <property type="entry name" value="TEICHOIC ACID D-ALANYLTRANSFERASE"/>
    <property type="match status" value="1"/>
</dbReference>
<dbReference type="EMBL" id="DXGJ01000047">
    <property type="protein sequence ID" value="HIW72223.1"/>
    <property type="molecule type" value="Genomic_DNA"/>
</dbReference>
<reference evidence="11" key="1">
    <citation type="journal article" date="2021" name="PeerJ">
        <title>Extensive microbial diversity within the chicken gut microbiome revealed by metagenomics and culture.</title>
        <authorList>
            <person name="Gilroy R."/>
            <person name="Ravi A."/>
            <person name="Getino M."/>
            <person name="Pursley I."/>
            <person name="Horton D.L."/>
            <person name="Alikhan N.F."/>
            <person name="Baker D."/>
            <person name="Gharbi K."/>
            <person name="Hall N."/>
            <person name="Watson M."/>
            <person name="Adriaenssens E.M."/>
            <person name="Foster-Nyarko E."/>
            <person name="Jarju S."/>
            <person name="Secka A."/>
            <person name="Antonio M."/>
            <person name="Oren A."/>
            <person name="Chaudhuri R.R."/>
            <person name="La Ragione R."/>
            <person name="Hildebrand F."/>
            <person name="Pallen M.J."/>
        </authorList>
    </citation>
    <scope>NUCLEOTIDE SEQUENCE</scope>
    <source>
        <strain evidence="11">CHK173-259</strain>
    </source>
</reference>
<protein>
    <recommendedName>
        <fullName evidence="9">Teichoic acid D-alanyltransferase</fullName>
        <ecNumber evidence="9">2.3.1.-</ecNumber>
    </recommendedName>
</protein>
<keyword evidence="8 9" id="KW-0012">Acyltransferase</keyword>
<dbReference type="InterPro" id="IPR051085">
    <property type="entry name" value="MB_O-acyltransferase"/>
</dbReference>
<comment type="similarity">
    <text evidence="2 9">Belongs to the membrane-bound acyltransferase family.</text>
</comment>
<evidence type="ECO:0000313" key="11">
    <source>
        <dbReference type="EMBL" id="HIW72223.1"/>
    </source>
</evidence>
<dbReference type="InterPro" id="IPR024024">
    <property type="entry name" value="DltB"/>
</dbReference>
<keyword evidence="4 9" id="KW-0808">Transferase</keyword>
<dbReference type="NCBIfam" id="TIGR04091">
    <property type="entry name" value="LTA_dltB"/>
    <property type="match status" value="1"/>
</dbReference>
<name>A0A9D1U4S6_9LACO</name>
<accession>A0A9D1U4S6</accession>
<feature type="transmembrane region" description="Helical" evidence="10">
    <location>
        <begin position="284"/>
        <end position="306"/>
    </location>
</feature>
<feature type="transmembrane region" description="Helical" evidence="10">
    <location>
        <begin position="243"/>
        <end position="263"/>
    </location>
</feature>
<gene>
    <name evidence="11" type="primary">dltB</name>
    <name evidence="11" type="ORF">H9875_06300</name>
</gene>
<evidence type="ECO:0000256" key="3">
    <source>
        <dbReference type="ARBA" id="ARBA00022475"/>
    </source>
</evidence>
<proteinExistence type="inferred from homology"/>
<dbReference type="InterPro" id="IPR024194">
    <property type="entry name" value="Ac/AlaTfrase_AlgI/DltB"/>
</dbReference>
<dbReference type="EC" id="2.3.1.-" evidence="9"/>
<keyword evidence="5 10" id="KW-0812">Transmembrane</keyword>
<feature type="transmembrane region" description="Helical" evidence="10">
    <location>
        <begin position="376"/>
        <end position="396"/>
    </location>
</feature>
<comment type="caution">
    <text evidence="11">The sequence shown here is derived from an EMBL/GenBank/DDBJ whole genome shotgun (WGS) entry which is preliminary data.</text>
</comment>
<comment type="pathway">
    <text evidence="9">Cell wall biogenesis; lipoteichoic acid biosynthesis.</text>
</comment>
<dbReference type="InterPro" id="IPR004299">
    <property type="entry name" value="MBOAT_fam"/>
</dbReference>
<feature type="transmembrane region" description="Helical" evidence="10">
    <location>
        <begin position="144"/>
        <end position="162"/>
    </location>
</feature>
<keyword evidence="6 10" id="KW-1133">Transmembrane helix</keyword>
<keyword evidence="7 9" id="KW-0472">Membrane</keyword>
<evidence type="ECO:0000256" key="10">
    <source>
        <dbReference type="SAM" id="Phobius"/>
    </source>
</evidence>
<reference evidence="11" key="2">
    <citation type="submission" date="2021-04" db="EMBL/GenBank/DDBJ databases">
        <authorList>
            <person name="Gilroy R."/>
        </authorList>
    </citation>
    <scope>NUCLEOTIDE SEQUENCE</scope>
    <source>
        <strain evidence="11">CHK173-259</strain>
    </source>
</reference>
<evidence type="ECO:0000256" key="5">
    <source>
        <dbReference type="ARBA" id="ARBA00022692"/>
    </source>
</evidence>
<feature type="transmembrane region" description="Helical" evidence="10">
    <location>
        <begin position="336"/>
        <end position="356"/>
    </location>
</feature>